<evidence type="ECO:0000259" key="2">
    <source>
        <dbReference type="Pfam" id="PF13962"/>
    </source>
</evidence>
<gene>
    <name evidence="3" type="ORF">Sjap_004709</name>
</gene>
<comment type="caution">
    <text evidence="3">The sequence shown here is derived from an EMBL/GenBank/DDBJ whole genome shotgun (WGS) entry which is preliminary data.</text>
</comment>
<organism evidence="3 4">
    <name type="scientific">Stephania japonica</name>
    <dbReference type="NCBI Taxonomy" id="461633"/>
    <lineage>
        <taxon>Eukaryota</taxon>
        <taxon>Viridiplantae</taxon>
        <taxon>Streptophyta</taxon>
        <taxon>Embryophyta</taxon>
        <taxon>Tracheophyta</taxon>
        <taxon>Spermatophyta</taxon>
        <taxon>Magnoliopsida</taxon>
        <taxon>Ranunculales</taxon>
        <taxon>Menispermaceae</taxon>
        <taxon>Menispermoideae</taxon>
        <taxon>Cissampelideae</taxon>
        <taxon>Stephania</taxon>
    </lineage>
</organism>
<keyword evidence="1" id="KW-1133">Transmembrane helix</keyword>
<name>A0AAP0PL55_9MAGN</name>
<keyword evidence="1" id="KW-0472">Membrane</keyword>
<protein>
    <recommendedName>
        <fullName evidence="2">PGG domain-containing protein</fullName>
    </recommendedName>
</protein>
<evidence type="ECO:0000256" key="1">
    <source>
        <dbReference type="SAM" id="Phobius"/>
    </source>
</evidence>
<dbReference type="AlphaFoldDB" id="A0AAP0PL55"/>
<keyword evidence="1" id="KW-0812">Transmembrane</keyword>
<sequence>MIWLKEPTTPHMGTATSPKKRLCKDFTEEILREIEISSGKARSALLVVAVLIATVTFQAGVNPP</sequence>
<dbReference type="EMBL" id="JBBNAE010000002">
    <property type="protein sequence ID" value="KAK9144806.1"/>
    <property type="molecule type" value="Genomic_DNA"/>
</dbReference>
<accession>A0AAP0PL55</accession>
<dbReference type="InterPro" id="IPR026961">
    <property type="entry name" value="PGG_dom"/>
</dbReference>
<evidence type="ECO:0000313" key="3">
    <source>
        <dbReference type="EMBL" id="KAK9144806.1"/>
    </source>
</evidence>
<dbReference type="Proteomes" id="UP001417504">
    <property type="component" value="Unassembled WGS sequence"/>
</dbReference>
<keyword evidence="4" id="KW-1185">Reference proteome</keyword>
<dbReference type="Pfam" id="PF13962">
    <property type="entry name" value="PGG"/>
    <property type="match status" value="1"/>
</dbReference>
<feature type="domain" description="PGG" evidence="2">
    <location>
        <begin position="40"/>
        <end position="64"/>
    </location>
</feature>
<proteinExistence type="predicted"/>
<feature type="transmembrane region" description="Helical" evidence="1">
    <location>
        <begin position="44"/>
        <end position="61"/>
    </location>
</feature>
<reference evidence="3 4" key="1">
    <citation type="submission" date="2024-01" db="EMBL/GenBank/DDBJ databases">
        <title>Genome assemblies of Stephania.</title>
        <authorList>
            <person name="Yang L."/>
        </authorList>
    </citation>
    <scope>NUCLEOTIDE SEQUENCE [LARGE SCALE GENOMIC DNA]</scope>
    <source>
        <strain evidence="3">QJT</strain>
        <tissue evidence="3">Leaf</tissue>
    </source>
</reference>
<evidence type="ECO:0000313" key="4">
    <source>
        <dbReference type="Proteomes" id="UP001417504"/>
    </source>
</evidence>